<sequence>MEDNEIIEKHKILESILHVSDGFLWQDVFRALGSGIIYTLSWLNQLLEDIVTKIITLNDFYATGAMGEFMDKARPLIWIVFFIALVVLGFQFMLNKVEKRNEILLNIVMAVCFIVIIPDLMSNMQKIIGVGIEQMNPENETLASNMIKSNVADVLYYAEHDFQFASSTRGDESSPPRPASKENSSIGTTDYTYANRFSDSSALHIPFLQKLDLHEDDGWLFKEDWVKQLSDESKEVLKTKSVPTGVGDSYQVEELQDNAVPMTKIGRETYYRYHVNWLSLIVSLLVTSIALGITVLKIGRAIFDLAFHQIFGMFIAASDLTGGQRTKKVLVEMVNTFVVIFIMTGLLQLFVLFVNWANGLKTDIGMFGVVILMIAGAWALIDAPDIVQRMLGIDAGLRNGWQAMMGAYAGGKALTAGAQALKNVAQKGAATVAGGANMAKRTVEGMRTETPSEVGKRTSVPAIPGSGDVKTMPKSDEQHSNSTMGGTSDSIPSSVESDGLNAHDQIAATSQDYEPIPSSDNSNQVGMPGSMGSVQPDQIPSQGGKEKGSPPIQPKTVTTPAKPPTNTSTSDVSQRGAMQRQESQPISGSPSVDSSIQSVTGHDGDMHQGPIQRQEHEPIPSSEAIPSEGISTQPSTPGVARQVDTAATIPTGGPNVRQTSEAIPSEGISPQPSTPGVTRQVDTAATIPTGGSNVRQTSEAIPSEGISTQSSTPGMTSSANTGNVPMRSNVRQASEIIPPGRVTQQASTPGVITPSSTGNVSTGSNERQTNETIPSVGVAPQQNTPGVTAPTVIGNGHQTVTSGVIQQGSSGNVQHVAPQNSTQAQVVSQSTGGSNVVQQGPVVSTVGGQGGTVQPNQKSTTIDPKTYGHKQVVHTNTILGGNPSVQQLKESVTRAGNSGFTLGQNIRRMTNNIGKGKRQGSDQE</sequence>
<feature type="region of interest" description="Disordered" evidence="1">
    <location>
        <begin position="440"/>
        <end position="498"/>
    </location>
</feature>
<feature type="transmembrane region" description="Helical" evidence="2">
    <location>
        <begin position="334"/>
        <end position="358"/>
    </location>
</feature>
<feature type="compositionally biased region" description="Polar residues" evidence="1">
    <location>
        <begin position="656"/>
        <end position="683"/>
    </location>
</feature>
<gene>
    <name evidence="4" type="ORF">QBO96_01965</name>
</gene>
<keyword evidence="2" id="KW-0472">Membrane</keyword>
<feature type="compositionally biased region" description="Low complexity" evidence="1">
    <location>
        <begin position="554"/>
        <end position="567"/>
    </location>
</feature>
<evidence type="ECO:0000259" key="3">
    <source>
        <dbReference type="Pfam" id="PF26635"/>
    </source>
</evidence>
<feature type="domain" description="DUF8208" evidence="3">
    <location>
        <begin position="24"/>
        <end position="408"/>
    </location>
</feature>
<proteinExistence type="predicted"/>
<dbReference type="RefSeq" id="WP_279494820.1">
    <property type="nucleotide sequence ID" value="NZ_CP122283.1"/>
</dbReference>
<reference evidence="4 5" key="1">
    <citation type="submission" date="2023-04" db="EMBL/GenBank/DDBJ databases">
        <title>Genomic of Lysinibacillus capsici TSBLM.</title>
        <authorList>
            <person name="Hu X.S."/>
            <person name="Yu C.H."/>
        </authorList>
    </citation>
    <scope>NUCLEOTIDE SEQUENCE [LARGE SCALE GENOMIC DNA]</scope>
    <source>
        <strain evidence="4 5">TSBLM</strain>
    </source>
</reference>
<feature type="region of interest" description="Disordered" evidence="1">
    <location>
        <begin position="167"/>
        <end position="187"/>
    </location>
</feature>
<evidence type="ECO:0000313" key="5">
    <source>
        <dbReference type="Proteomes" id="UP001244564"/>
    </source>
</evidence>
<dbReference type="InterPro" id="IPR058066">
    <property type="entry name" value="pXO2-14_N"/>
</dbReference>
<feature type="compositionally biased region" description="Polar residues" evidence="1">
    <location>
        <begin position="689"/>
        <end position="723"/>
    </location>
</feature>
<evidence type="ECO:0000256" key="2">
    <source>
        <dbReference type="SAM" id="Phobius"/>
    </source>
</evidence>
<name>A0ABY8KIV4_9BACI</name>
<dbReference type="NCBIfam" id="NF045890">
    <property type="entry name" value="conj_pls20_p028"/>
    <property type="match status" value="1"/>
</dbReference>
<protein>
    <recommendedName>
        <fullName evidence="3">DUF8208 domain-containing protein</fullName>
    </recommendedName>
</protein>
<feature type="transmembrane region" description="Helical" evidence="2">
    <location>
        <begin position="76"/>
        <end position="97"/>
    </location>
</feature>
<evidence type="ECO:0000256" key="1">
    <source>
        <dbReference type="SAM" id="MobiDB-lite"/>
    </source>
</evidence>
<feature type="region of interest" description="Disordered" evidence="1">
    <location>
        <begin position="742"/>
        <end position="770"/>
    </location>
</feature>
<organism evidence="4 5">
    <name type="scientific">Lysinibacillus capsici</name>
    <dbReference type="NCBI Taxonomy" id="2115968"/>
    <lineage>
        <taxon>Bacteria</taxon>
        <taxon>Bacillati</taxon>
        <taxon>Bacillota</taxon>
        <taxon>Bacilli</taxon>
        <taxon>Bacillales</taxon>
        <taxon>Bacillaceae</taxon>
        <taxon>Lysinibacillus</taxon>
    </lineage>
</organism>
<dbReference type="InterPro" id="IPR058521">
    <property type="entry name" value="DUF8208"/>
</dbReference>
<keyword evidence="2" id="KW-0812">Transmembrane</keyword>
<feature type="transmembrane region" description="Helical" evidence="2">
    <location>
        <begin position="103"/>
        <end position="121"/>
    </location>
</feature>
<feature type="compositionally biased region" description="Polar residues" evidence="1">
    <location>
        <begin position="532"/>
        <end position="541"/>
    </location>
</feature>
<dbReference type="Proteomes" id="UP001244564">
    <property type="component" value="Chromosome"/>
</dbReference>
<feature type="compositionally biased region" description="Polar residues" evidence="1">
    <location>
        <begin position="580"/>
        <end position="600"/>
    </location>
</feature>
<feature type="compositionally biased region" description="Polar residues" evidence="1">
    <location>
        <begin position="480"/>
        <end position="496"/>
    </location>
</feature>
<feature type="transmembrane region" description="Helical" evidence="2">
    <location>
        <begin position="277"/>
        <end position="299"/>
    </location>
</feature>
<dbReference type="EMBL" id="CP122283">
    <property type="protein sequence ID" value="WGF39050.1"/>
    <property type="molecule type" value="Genomic_DNA"/>
</dbReference>
<feature type="compositionally biased region" description="Polar residues" evidence="1">
    <location>
        <begin position="512"/>
        <end position="525"/>
    </location>
</feature>
<feature type="transmembrane region" description="Helical" evidence="2">
    <location>
        <begin position="364"/>
        <end position="381"/>
    </location>
</feature>
<evidence type="ECO:0000313" key="4">
    <source>
        <dbReference type="EMBL" id="WGF39050.1"/>
    </source>
</evidence>
<keyword evidence="5" id="KW-1185">Reference proteome</keyword>
<accession>A0ABY8KIV4</accession>
<keyword evidence="2" id="KW-1133">Transmembrane helix</keyword>
<feature type="region of interest" description="Disordered" evidence="1">
    <location>
        <begin position="512"/>
        <end position="726"/>
    </location>
</feature>
<dbReference type="Pfam" id="PF26635">
    <property type="entry name" value="DUF8208"/>
    <property type="match status" value="1"/>
</dbReference>